<dbReference type="Pfam" id="PF19420">
    <property type="entry name" value="DDAH_eukar"/>
    <property type="match status" value="1"/>
</dbReference>
<dbReference type="Proteomes" id="UP001242480">
    <property type="component" value="Unassembled WGS sequence"/>
</dbReference>
<comment type="catalytic activity">
    <reaction evidence="3">
        <text>L-arginine + H2O = L-citrulline + NH4(+)</text>
        <dbReference type="Rhea" id="RHEA:19597"/>
        <dbReference type="ChEBI" id="CHEBI:15377"/>
        <dbReference type="ChEBI" id="CHEBI:28938"/>
        <dbReference type="ChEBI" id="CHEBI:32682"/>
        <dbReference type="ChEBI" id="CHEBI:57743"/>
        <dbReference type="EC" id="3.5.3.6"/>
    </reaction>
</comment>
<reference evidence="4 5" key="1">
    <citation type="submission" date="2023-07" db="EMBL/GenBank/DDBJ databases">
        <title>Genomic Encyclopedia of Type Strains, Phase IV (KMG-IV): sequencing the most valuable type-strain genomes for metagenomic binning, comparative biology and taxonomic classification.</title>
        <authorList>
            <person name="Goeker M."/>
        </authorList>
    </citation>
    <scope>NUCLEOTIDE SEQUENCE [LARGE SCALE GENOMIC DNA]</scope>
    <source>
        <strain evidence="4 5">DSM 19619</strain>
    </source>
</reference>
<protein>
    <recommendedName>
        <fullName evidence="2">arginine deiminase</fullName>
        <ecNumber evidence="2">3.5.3.6</ecNumber>
    </recommendedName>
</protein>
<dbReference type="SUPFAM" id="SSF55909">
    <property type="entry name" value="Pentein"/>
    <property type="match status" value="1"/>
</dbReference>
<dbReference type="PANTHER" id="PTHR47271:SF2">
    <property type="entry name" value="ARGININE DEIMINASE"/>
    <property type="match status" value="1"/>
</dbReference>
<name>A0ABU0JFT4_9HYPH</name>
<evidence type="ECO:0000313" key="5">
    <source>
        <dbReference type="Proteomes" id="UP001242480"/>
    </source>
</evidence>
<evidence type="ECO:0000256" key="3">
    <source>
        <dbReference type="ARBA" id="ARBA00049429"/>
    </source>
</evidence>
<evidence type="ECO:0000256" key="1">
    <source>
        <dbReference type="ARBA" id="ARBA00005213"/>
    </source>
</evidence>
<dbReference type="EC" id="3.5.3.6" evidence="2"/>
<dbReference type="PANTHER" id="PTHR47271">
    <property type="entry name" value="ARGININE DEIMINASE"/>
    <property type="match status" value="1"/>
</dbReference>
<dbReference type="Gene3D" id="3.75.10.10">
    <property type="entry name" value="L-arginine/glycine Amidinotransferase, Chain A"/>
    <property type="match status" value="1"/>
</dbReference>
<dbReference type="EMBL" id="JAUSVX010000010">
    <property type="protein sequence ID" value="MDQ0471992.1"/>
    <property type="molecule type" value="Genomic_DNA"/>
</dbReference>
<dbReference type="RefSeq" id="WP_307278042.1">
    <property type="nucleotide sequence ID" value="NZ_JAUSVX010000010.1"/>
</dbReference>
<sequence length="337" mass="36174">MSHTPAMSEHEYRENTFFKIFGSVPAPGFADPGEQAEVWGRAWGCTSDVGRLRAVLMHRPGEELSVVENRPMPEIGGFGDPEKGWYWIGKTMPDLPAMQKAHDTLAATLKAEGVAVIYVDKAAPGRMKQVFTRDSVISVKGGAIVTRMARKVRRGEELPVTQALAKAGCPILATLHGESVFEGGGFAMIDARTAVCSVSVACNPEGVRQLEAVLATLGVELIKVPMPGYRIHIDGSFMMVDVDTAIVNVNELPYVFLETLKQRGMKLIELPPDDNAFSVNCLAVAPGRVIVHDTMGARLADVLDKNGITVIPIDYGAVELGGGGIHCSTAPLARDPL</sequence>
<evidence type="ECO:0000313" key="4">
    <source>
        <dbReference type="EMBL" id="MDQ0471992.1"/>
    </source>
</evidence>
<keyword evidence="5" id="KW-1185">Reference proteome</keyword>
<proteinExistence type="predicted"/>
<evidence type="ECO:0000256" key="2">
    <source>
        <dbReference type="ARBA" id="ARBA00012171"/>
    </source>
</evidence>
<comment type="pathway">
    <text evidence="1">Amino-acid degradation; L-arginine degradation via ADI pathway; carbamoyl phosphate from L-arginine: step 1/2.</text>
</comment>
<comment type="caution">
    <text evidence="4">The sequence shown here is derived from an EMBL/GenBank/DDBJ whole genome shotgun (WGS) entry which is preliminary data.</text>
</comment>
<gene>
    <name evidence="4" type="ORF">QO011_005019</name>
</gene>
<accession>A0ABU0JFT4</accession>
<organism evidence="4 5">
    <name type="scientific">Labrys wisconsinensis</name>
    <dbReference type="NCBI Taxonomy" id="425677"/>
    <lineage>
        <taxon>Bacteria</taxon>
        <taxon>Pseudomonadati</taxon>
        <taxon>Pseudomonadota</taxon>
        <taxon>Alphaproteobacteria</taxon>
        <taxon>Hyphomicrobiales</taxon>
        <taxon>Xanthobacteraceae</taxon>
        <taxon>Labrys</taxon>
    </lineage>
</organism>